<protein>
    <recommendedName>
        <fullName evidence="4">DUF58 domain-containing protein</fullName>
    </recommendedName>
</protein>
<evidence type="ECO:0000313" key="2">
    <source>
        <dbReference type="EMBL" id="EAV42081.1"/>
    </source>
</evidence>
<feature type="transmembrane region" description="Helical" evidence="1">
    <location>
        <begin position="21"/>
        <end position="39"/>
    </location>
</feature>
<keyword evidence="1" id="KW-1133">Transmembrane helix</keyword>
<evidence type="ECO:0000256" key="1">
    <source>
        <dbReference type="SAM" id="Phobius"/>
    </source>
</evidence>
<keyword evidence="1" id="KW-0472">Membrane</keyword>
<gene>
    <name evidence="2" type="ORF">SIAM614_25717</name>
</gene>
<evidence type="ECO:0008006" key="4">
    <source>
        <dbReference type="Google" id="ProtNLM"/>
    </source>
</evidence>
<feature type="non-terminal residue" evidence="2">
    <location>
        <position position="98"/>
    </location>
</feature>
<sequence length="98" mass="10227">MALAISVITVVTGGAAREIGAVPWVVLVVLLGVDLAMSLRRPNNLTFEAPAEVFVGETARLELDIARAPQGCREDRLAGRLAATLICIFPAADARTGG</sequence>
<comment type="caution">
    <text evidence="2">The sequence shown here is derived from an EMBL/GenBank/DDBJ whole genome shotgun (WGS) entry which is preliminary data.</text>
</comment>
<organism evidence="2 3">
    <name type="scientific">Roseibium aggregatum (strain ATCC 25650 / DSM 13394 / JCM 20685 / NBRC 16684 / NCIMB 2208 / IAM 12614 / B1)</name>
    <name type="common">Stappia aggregata</name>
    <dbReference type="NCBI Taxonomy" id="384765"/>
    <lineage>
        <taxon>Bacteria</taxon>
        <taxon>Pseudomonadati</taxon>
        <taxon>Pseudomonadota</taxon>
        <taxon>Alphaproteobacteria</taxon>
        <taxon>Hyphomicrobiales</taxon>
        <taxon>Stappiaceae</taxon>
        <taxon>Roseibium</taxon>
    </lineage>
</organism>
<keyword evidence="1" id="KW-0812">Transmembrane</keyword>
<reference evidence="2 3" key="1">
    <citation type="submission" date="2006-05" db="EMBL/GenBank/DDBJ databases">
        <authorList>
            <person name="King G."/>
            <person name="Ferriera S."/>
            <person name="Johnson J."/>
            <person name="Kravitz S."/>
            <person name="Beeson K."/>
            <person name="Sutton G."/>
            <person name="Rogers Y.-H."/>
            <person name="Friedman R."/>
            <person name="Frazier M."/>
            <person name="Venter J.C."/>
        </authorList>
    </citation>
    <scope>NUCLEOTIDE SEQUENCE [LARGE SCALE GENOMIC DNA]</scope>
    <source>
        <strain evidence="3">ATCC 25650 / DSM 13394 / JCM 20685 / NBRC 16684 / NCIMB 2208 / IAM 12614 / B1</strain>
    </source>
</reference>
<evidence type="ECO:0000313" key="3">
    <source>
        <dbReference type="Proteomes" id="UP000004848"/>
    </source>
</evidence>
<name>A0NZ80_ROSAI</name>
<dbReference type="Proteomes" id="UP000004848">
    <property type="component" value="Unassembled WGS sequence"/>
</dbReference>
<dbReference type="AlphaFoldDB" id="A0NZ80"/>
<proteinExistence type="predicted"/>
<dbReference type="EMBL" id="AAUW01000017">
    <property type="protein sequence ID" value="EAV42081.1"/>
    <property type="molecule type" value="Genomic_DNA"/>
</dbReference>
<accession>A0NZ80</accession>